<gene>
    <name evidence="1" type="ORF">S01H4_31979</name>
</gene>
<protein>
    <submittedName>
        <fullName evidence="1">Uncharacterized protein</fullName>
    </submittedName>
</protein>
<dbReference type="AlphaFoldDB" id="X1CK69"/>
<comment type="caution">
    <text evidence="1">The sequence shown here is derived from an EMBL/GenBank/DDBJ whole genome shotgun (WGS) entry which is preliminary data.</text>
</comment>
<accession>X1CK69</accession>
<feature type="non-terminal residue" evidence="1">
    <location>
        <position position="89"/>
    </location>
</feature>
<sequence length="89" mass="10321">MQEDIEFLDFIDSTSPLISSFLQNDVFLQKVSSQNHFDLIFNSFKFKSKNNTIPFHNGISKVLATLIFDYLYIGIVTLQENRDTIDLIL</sequence>
<organism evidence="1">
    <name type="scientific">marine sediment metagenome</name>
    <dbReference type="NCBI Taxonomy" id="412755"/>
    <lineage>
        <taxon>unclassified sequences</taxon>
        <taxon>metagenomes</taxon>
        <taxon>ecological metagenomes</taxon>
    </lineage>
</organism>
<dbReference type="EMBL" id="BART01016661">
    <property type="protein sequence ID" value="GAG84586.1"/>
    <property type="molecule type" value="Genomic_DNA"/>
</dbReference>
<proteinExistence type="predicted"/>
<reference evidence="1" key="1">
    <citation type="journal article" date="2014" name="Front. Microbiol.">
        <title>High frequency of phylogenetically diverse reductive dehalogenase-homologous genes in deep subseafloor sedimentary metagenomes.</title>
        <authorList>
            <person name="Kawai M."/>
            <person name="Futagami T."/>
            <person name="Toyoda A."/>
            <person name="Takaki Y."/>
            <person name="Nishi S."/>
            <person name="Hori S."/>
            <person name="Arai W."/>
            <person name="Tsubouchi T."/>
            <person name="Morono Y."/>
            <person name="Uchiyama I."/>
            <person name="Ito T."/>
            <person name="Fujiyama A."/>
            <person name="Inagaki F."/>
            <person name="Takami H."/>
        </authorList>
    </citation>
    <scope>NUCLEOTIDE SEQUENCE</scope>
    <source>
        <strain evidence="1">Expedition CK06-06</strain>
    </source>
</reference>
<evidence type="ECO:0000313" key="1">
    <source>
        <dbReference type="EMBL" id="GAG84586.1"/>
    </source>
</evidence>
<name>X1CK69_9ZZZZ</name>